<comment type="caution">
    <text evidence="1">The sequence shown here is derived from an EMBL/GenBank/DDBJ whole genome shotgun (WGS) entry which is preliminary data.</text>
</comment>
<dbReference type="EMBL" id="WIWF01000120">
    <property type="protein sequence ID" value="MQT76974.1"/>
    <property type="molecule type" value="Genomic_DNA"/>
</dbReference>
<accession>A0A7X2BVT7</accession>
<organism evidence="1 2">
    <name type="scientific">Pseudomonas helleri</name>
    <dbReference type="NCBI Taxonomy" id="1608996"/>
    <lineage>
        <taxon>Bacteria</taxon>
        <taxon>Pseudomonadati</taxon>
        <taxon>Pseudomonadota</taxon>
        <taxon>Gammaproteobacteria</taxon>
        <taxon>Pseudomonadales</taxon>
        <taxon>Pseudomonadaceae</taxon>
        <taxon>Pseudomonas</taxon>
    </lineage>
</organism>
<feature type="non-terminal residue" evidence="1">
    <location>
        <position position="65"/>
    </location>
</feature>
<sequence length="65" mass="6114">MSLQCLRCHSPKVASFHHAMKVGAAIGTLGGAARGVSAALACGQAGALIGAIAGPVGVTLGSVSG</sequence>
<dbReference type="Proteomes" id="UP000447574">
    <property type="component" value="Unassembled WGS sequence"/>
</dbReference>
<protein>
    <submittedName>
        <fullName evidence="1">Uncharacterized protein</fullName>
    </submittedName>
</protein>
<evidence type="ECO:0000313" key="2">
    <source>
        <dbReference type="Proteomes" id="UP000447574"/>
    </source>
</evidence>
<proteinExistence type="predicted"/>
<gene>
    <name evidence="1" type="ORF">GHO37_22160</name>
</gene>
<dbReference type="AlphaFoldDB" id="A0A7X2BVT7"/>
<name>A0A7X2BVT7_9PSED</name>
<evidence type="ECO:0000313" key="1">
    <source>
        <dbReference type="EMBL" id="MQT76974.1"/>
    </source>
</evidence>
<reference evidence="1 2" key="1">
    <citation type="submission" date="2019-10" db="EMBL/GenBank/DDBJ databases">
        <title>Evaluation of single-gene subtyping targets for Pseudomonas.</title>
        <authorList>
            <person name="Reichler S.J."/>
            <person name="Orsi R.H."/>
            <person name="Wiedmann M."/>
            <person name="Martin N.H."/>
            <person name="Murphy S.I."/>
        </authorList>
    </citation>
    <scope>NUCLEOTIDE SEQUENCE [LARGE SCALE GENOMIC DNA]</scope>
    <source>
        <strain evidence="1 2">FSL R10-2932</strain>
    </source>
</reference>